<feature type="region of interest" description="Disordered" evidence="1">
    <location>
        <begin position="82"/>
        <end position="101"/>
    </location>
</feature>
<accession>A0A1M3TKF3</accession>
<protein>
    <submittedName>
        <fullName evidence="2">Uncharacterized protein</fullName>
    </submittedName>
</protein>
<gene>
    <name evidence="2" type="ORF">ASPFODRAFT_59584</name>
</gene>
<evidence type="ECO:0000313" key="2">
    <source>
        <dbReference type="EMBL" id="OJZ87126.1"/>
    </source>
</evidence>
<reference evidence="3" key="1">
    <citation type="journal article" date="2017" name="Genome Biol.">
        <title>Comparative genomics reveals high biological diversity and specific adaptations in the industrially and medically important fungal genus Aspergillus.</title>
        <authorList>
            <person name="de Vries R.P."/>
            <person name="Riley R."/>
            <person name="Wiebenga A."/>
            <person name="Aguilar-Osorio G."/>
            <person name="Amillis S."/>
            <person name="Uchima C.A."/>
            <person name="Anderluh G."/>
            <person name="Asadollahi M."/>
            <person name="Askin M."/>
            <person name="Barry K."/>
            <person name="Battaglia E."/>
            <person name="Bayram O."/>
            <person name="Benocci T."/>
            <person name="Braus-Stromeyer S.A."/>
            <person name="Caldana C."/>
            <person name="Canovas D."/>
            <person name="Cerqueira G.C."/>
            <person name="Chen F."/>
            <person name="Chen W."/>
            <person name="Choi C."/>
            <person name="Clum A."/>
            <person name="Dos Santos R.A."/>
            <person name="Damasio A.R."/>
            <person name="Diallinas G."/>
            <person name="Emri T."/>
            <person name="Fekete E."/>
            <person name="Flipphi M."/>
            <person name="Freyberg S."/>
            <person name="Gallo A."/>
            <person name="Gournas C."/>
            <person name="Habgood R."/>
            <person name="Hainaut M."/>
            <person name="Harispe M.L."/>
            <person name="Henrissat B."/>
            <person name="Hilden K.S."/>
            <person name="Hope R."/>
            <person name="Hossain A."/>
            <person name="Karabika E."/>
            <person name="Karaffa L."/>
            <person name="Karanyi Z."/>
            <person name="Krasevec N."/>
            <person name="Kuo A."/>
            <person name="Kusch H."/>
            <person name="LaButti K."/>
            <person name="Lagendijk E.L."/>
            <person name="Lapidus A."/>
            <person name="Levasseur A."/>
            <person name="Lindquist E."/>
            <person name="Lipzen A."/>
            <person name="Logrieco A.F."/>
            <person name="MacCabe A."/>
            <person name="Maekelae M.R."/>
            <person name="Malavazi I."/>
            <person name="Melin P."/>
            <person name="Meyer V."/>
            <person name="Mielnichuk N."/>
            <person name="Miskei M."/>
            <person name="Molnar A.P."/>
            <person name="Mule G."/>
            <person name="Ngan C.Y."/>
            <person name="Orejas M."/>
            <person name="Orosz E."/>
            <person name="Ouedraogo J.P."/>
            <person name="Overkamp K.M."/>
            <person name="Park H.-S."/>
            <person name="Perrone G."/>
            <person name="Piumi F."/>
            <person name="Punt P.J."/>
            <person name="Ram A.F."/>
            <person name="Ramon A."/>
            <person name="Rauscher S."/>
            <person name="Record E."/>
            <person name="Riano-Pachon D.M."/>
            <person name="Robert V."/>
            <person name="Roehrig J."/>
            <person name="Ruller R."/>
            <person name="Salamov A."/>
            <person name="Salih N.S."/>
            <person name="Samson R.A."/>
            <person name="Sandor E."/>
            <person name="Sanguinetti M."/>
            <person name="Schuetze T."/>
            <person name="Sepcic K."/>
            <person name="Shelest E."/>
            <person name="Sherlock G."/>
            <person name="Sophianopoulou V."/>
            <person name="Squina F.M."/>
            <person name="Sun H."/>
            <person name="Susca A."/>
            <person name="Todd R.B."/>
            <person name="Tsang A."/>
            <person name="Unkles S.E."/>
            <person name="van de Wiele N."/>
            <person name="van Rossen-Uffink D."/>
            <person name="Oliveira J.V."/>
            <person name="Vesth T.C."/>
            <person name="Visser J."/>
            <person name="Yu J.-H."/>
            <person name="Zhou M."/>
            <person name="Andersen M.R."/>
            <person name="Archer D.B."/>
            <person name="Baker S.E."/>
            <person name="Benoit I."/>
            <person name="Brakhage A.A."/>
            <person name="Braus G.H."/>
            <person name="Fischer R."/>
            <person name="Frisvad J.C."/>
            <person name="Goldman G.H."/>
            <person name="Houbraken J."/>
            <person name="Oakley B."/>
            <person name="Pocsi I."/>
            <person name="Scazzocchio C."/>
            <person name="Seiboth B."/>
            <person name="vanKuyk P.A."/>
            <person name="Wortman J."/>
            <person name="Dyer P.S."/>
            <person name="Grigoriev I.V."/>
        </authorList>
    </citation>
    <scope>NUCLEOTIDE SEQUENCE [LARGE SCALE GENOMIC DNA]</scope>
    <source>
        <strain evidence="3">CBS 106.47</strain>
    </source>
</reference>
<dbReference type="AlphaFoldDB" id="A0A1M3TKF3"/>
<evidence type="ECO:0000313" key="3">
    <source>
        <dbReference type="Proteomes" id="UP000184063"/>
    </source>
</evidence>
<sequence length="106" mass="11623">MRRAPNVKPVPQVSGVLGPNGAAALPEEGFLAAWLGVLRTFWRTSSPQADPRIGTKPRLHFHPLRDRTISLSLRSARGIRGWSADPSTLGDRGGQHIRNNHRFALA</sequence>
<name>A0A1M3TKF3_ASPLC</name>
<proteinExistence type="predicted"/>
<organism evidence="2 3">
    <name type="scientific">Aspergillus luchuensis (strain CBS 106.47)</name>
    <dbReference type="NCBI Taxonomy" id="1137211"/>
    <lineage>
        <taxon>Eukaryota</taxon>
        <taxon>Fungi</taxon>
        <taxon>Dikarya</taxon>
        <taxon>Ascomycota</taxon>
        <taxon>Pezizomycotina</taxon>
        <taxon>Eurotiomycetes</taxon>
        <taxon>Eurotiomycetidae</taxon>
        <taxon>Eurotiales</taxon>
        <taxon>Aspergillaceae</taxon>
        <taxon>Aspergillus</taxon>
        <taxon>Aspergillus subgen. Circumdati</taxon>
    </lineage>
</organism>
<dbReference type="EMBL" id="KV878240">
    <property type="protein sequence ID" value="OJZ87126.1"/>
    <property type="molecule type" value="Genomic_DNA"/>
</dbReference>
<dbReference type="Proteomes" id="UP000184063">
    <property type="component" value="Unassembled WGS sequence"/>
</dbReference>
<evidence type="ECO:0000256" key="1">
    <source>
        <dbReference type="SAM" id="MobiDB-lite"/>
    </source>
</evidence>
<dbReference type="VEuPathDB" id="FungiDB:ASPFODRAFT_59584"/>